<proteinExistence type="predicted"/>
<organism evidence="1 2">
    <name type="scientific">Batillaria attramentaria</name>
    <dbReference type="NCBI Taxonomy" id="370345"/>
    <lineage>
        <taxon>Eukaryota</taxon>
        <taxon>Metazoa</taxon>
        <taxon>Spiralia</taxon>
        <taxon>Lophotrochozoa</taxon>
        <taxon>Mollusca</taxon>
        <taxon>Gastropoda</taxon>
        <taxon>Caenogastropoda</taxon>
        <taxon>Sorbeoconcha</taxon>
        <taxon>Cerithioidea</taxon>
        <taxon>Batillariidae</taxon>
        <taxon>Batillaria</taxon>
    </lineage>
</organism>
<evidence type="ECO:0000313" key="1">
    <source>
        <dbReference type="EMBL" id="KAK7478967.1"/>
    </source>
</evidence>
<reference evidence="1 2" key="1">
    <citation type="journal article" date="2023" name="Sci. Data">
        <title>Genome assembly of the Korean intertidal mud-creeper Batillaria attramentaria.</title>
        <authorList>
            <person name="Patra A.K."/>
            <person name="Ho P.T."/>
            <person name="Jun S."/>
            <person name="Lee S.J."/>
            <person name="Kim Y."/>
            <person name="Won Y.J."/>
        </authorList>
    </citation>
    <scope>NUCLEOTIDE SEQUENCE [LARGE SCALE GENOMIC DNA]</scope>
    <source>
        <strain evidence="1">Wonlab-2016</strain>
    </source>
</reference>
<gene>
    <name evidence="1" type="ORF">BaRGS_00029834</name>
</gene>
<keyword evidence="2" id="KW-1185">Reference proteome</keyword>
<dbReference type="Proteomes" id="UP001519460">
    <property type="component" value="Unassembled WGS sequence"/>
</dbReference>
<dbReference type="EMBL" id="JACVVK020000314">
    <property type="protein sequence ID" value="KAK7478967.1"/>
    <property type="molecule type" value="Genomic_DNA"/>
</dbReference>
<accession>A0ABD0JWE2</accession>
<protein>
    <submittedName>
        <fullName evidence="1">Uncharacterized protein</fullName>
    </submittedName>
</protein>
<dbReference type="AlphaFoldDB" id="A0ABD0JWE2"/>
<sequence length="174" mass="19014">MTTILTLPIELPDDGVDEDVGGSHMASPDWHCCSPPLYPFTLGLHRSSLHVHIACTTTTTDRTTESPTGRRGVGTHRLTSLGHQLGGHTAWTEVSTPQSLAKHRFSTPSPLLGRNEWRLPVLLLLTQKLMPAATTKTMTTGLNLTILTLTDDGVFLDTVIDDDGCQRSYQDNKL</sequence>
<name>A0ABD0JWE2_9CAEN</name>
<evidence type="ECO:0000313" key="2">
    <source>
        <dbReference type="Proteomes" id="UP001519460"/>
    </source>
</evidence>
<comment type="caution">
    <text evidence="1">The sequence shown here is derived from an EMBL/GenBank/DDBJ whole genome shotgun (WGS) entry which is preliminary data.</text>
</comment>